<dbReference type="Gene3D" id="1.20.1260.10">
    <property type="match status" value="1"/>
</dbReference>
<dbReference type="EMBL" id="BPQR01000067">
    <property type="protein sequence ID" value="GJE08216.1"/>
    <property type="molecule type" value="Genomic_DNA"/>
</dbReference>
<dbReference type="InterPro" id="IPR005183">
    <property type="entry name" value="DUF305_CopM-like"/>
</dbReference>
<accession>A0ABQ4SYD4</accession>
<gene>
    <name evidence="4" type="ORF">AOPFMNJM_3552</name>
</gene>
<dbReference type="PANTHER" id="PTHR36933:SF1">
    <property type="entry name" value="SLL0788 PROTEIN"/>
    <property type="match status" value="1"/>
</dbReference>
<sequence length="164" mass="17940">MWRHACLLGAGLFLGAAGVTLAQPHDHMRHGSAPRAADAPATREFKAAHETMMRNMSLPYTGDPDVDFRVQMIPHHQGAIDMARVAMRQAKDPWTRQLAESIIVEQQREIAEMRAWLAQRGVAVPAGTDRPHVMGADSYRARNPEAGTRAEAAGQSWAPGSGIR</sequence>
<evidence type="ECO:0000256" key="1">
    <source>
        <dbReference type="SAM" id="MobiDB-lite"/>
    </source>
</evidence>
<reference evidence="4" key="1">
    <citation type="journal article" date="2021" name="Front. Microbiol.">
        <title>Comprehensive Comparative Genomics and Phenotyping of Methylobacterium Species.</title>
        <authorList>
            <person name="Alessa O."/>
            <person name="Ogura Y."/>
            <person name="Fujitani Y."/>
            <person name="Takami H."/>
            <person name="Hayashi T."/>
            <person name="Sahin N."/>
            <person name="Tani A."/>
        </authorList>
    </citation>
    <scope>NUCLEOTIDE SEQUENCE</scope>
    <source>
        <strain evidence="4">LMG 23639</strain>
    </source>
</reference>
<keyword evidence="5" id="KW-1185">Reference proteome</keyword>
<protein>
    <recommendedName>
        <fullName evidence="3">DUF305 domain-containing protein</fullName>
    </recommendedName>
</protein>
<comment type="caution">
    <text evidence="4">The sequence shown here is derived from an EMBL/GenBank/DDBJ whole genome shotgun (WGS) entry which is preliminary data.</text>
</comment>
<proteinExistence type="predicted"/>
<evidence type="ECO:0000256" key="2">
    <source>
        <dbReference type="SAM" id="SignalP"/>
    </source>
</evidence>
<feature type="signal peptide" evidence="2">
    <location>
        <begin position="1"/>
        <end position="22"/>
    </location>
</feature>
<dbReference type="InterPro" id="IPR012347">
    <property type="entry name" value="Ferritin-like"/>
</dbReference>
<organism evidence="4 5">
    <name type="scientific">Methylobacterium jeotgali</name>
    <dbReference type="NCBI Taxonomy" id="381630"/>
    <lineage>
        <taxon>Bacteria</taxon>
        <taxon>Pseudomonadati</taxon>
        <taxon>Pseudomonadota</taxon>
        <taxon>Alphaproteobacteria</taxon>
        <taxon>Hyphomicrobiales</taxon>
        <taxon>Methylobacteriaceae</taxon>
        <taxon>Methylobacterium</taxon>
    </lineage>
</organism>
<name>A0ABQ4SYD4_9HYPH</name>
<dbReference type="Proteomes" id="UP001055102">
    <property type="component" value="Unassembled WGS sequence"/>
</dbReference>
<evidence type="ECO:0000313" key="5">
    <source>
        <dbReference type="Proteomes" id="UP001055102"/>
    </source>
</evidence>
<reference evidence="4" key="2">
    <citation type="submission" date="2021-08" db="EMBL/GenBank/DDBJ databases">
        <authorList>
            <person name="Tani A."/>
            <person name="Ola A."/>
            <person name="Ogura Y."/>
            <person name="Katsura K."/>
            <person name="Hayashi T."/>
        </authorList>
    </citation>
    <scope>NUCLEOTIDE SEQUENCE</scope>
    <source>
        <strain evidence="4">LMG 23639</strain>
    </source>
</reference>
<feature type="chain" id="PRO_5046262779" description="DUF305 domain-containing protein" evidence="2">
    <location>
        <begin position="23"/>
        <end position="164"/>
    </location>
</feature>
<dbReference type="InterPro" id="IPR009078">
    <property type="entry name" value="Ferritin-like_SF"/>
</dbReference>
<dbReference type="RefSeq" id="WP_238277755.1">
    <property type="nucleotide sequence ID" value="NZ_BPQR01000067.1"/>
</dbReference>
<feature type="domain" description="DUF305" evidence="3">
    <location>
        <begin position="65"/>
        <end position="138"/>
    </location>
</feature>
<evidence type="ECO:0000259" key="3">
    <source>
        <dbReference type="Pfam" id="PF03713"/>
    </source>
</evidence>
<evidence type="ECO:0000313" key="4">
    <source>
        <dbReference type="EMBL" id="GJE08216.1"/>
    </source>
</evidence>
<dbReference type="SUPFAM" id="SSF47240">
    <property type="entry name" value="Ferritin-like"/>
    <property type="match status" value="1"/>
</dbReference>
<dbReference type="Pfam" id="PF03713">
    <property type="entry name" value="DUF305"/>
    <property type="match status" value="1"/>
</dbReference>
<keyword evidence="2" id="KW-0732">Signal</keyword>
<feature type="region of interest" description="Disordered" evidence="1">
    <location>
        <begin position="142"/>
        <end position="164"/>
    </location>
</feature>
<dbReference type="PANTHER" id="PTHR36933">
    <property type="entry name" value="SLL0788 PROTEIN"/>
    <property type="match status" value="1"/>
</dbReference>